<dbReference type="EMBL" id="GGEC01063412">
    <property type="protein sequence ID" value="MBX43896.1"/>
    <property type="molecule type" value="Transcribed_RNA"/>
</dbReference>
<evidence type="ECO:0000313" key="1">
    <source>
        <dbReference type="EMBL" id="MBX43896.1"/>
    </source>
</evidence>
<protein>
    <submittedName>
        <fullName evidence="1">Uncharacterized protein</fullName>
    </submittedName>
</protein>
<dbReference type="AlphaFoldDB" id="A0A2P2NN64"/>
<proteinExistence type="predicted"/>
<name>A0A2P2NN64_RHIMU</name>
<sequence length="29" mass="3335">MLSQSTNTFRLMKTYLLPSQFTATLTPQD</sequence>
<organism evidence="1">
    <name type="scientific">Rhizophora mucronata</name>
    <name type="common">Asiatic mangrove</name>
    <dbReference type="NCBI Taxonomy" id="61149"/>
    <lineage>
        <taxon>Eukaryota</taxon>
        <taxon>Viridiplantae</taxon>
        <taxon>Streptophyta</taxon>
        <taxon>Embryophyta</taxon>
        <taxon>Tracheophyta</taxon>
        <taxon>Spermatophyta</taxon>
        <taxon>Magnoliopsida</taxon>
        <taxon>eudicotyledons</taxon>
        <taxon>Gunneridae</taxon>
        <taxon>Pentapetalae</taxon>
        <taxon>rosids</taxon>
        <taxon>fabids</taxon>
        <taxon>Malpighiales</taxon>
        <taxon>Rhizophoraceae</taxon>
        <taxon>Rhizophora</taxon>
    </lineage>
</organism>
<accession>A0A2P2NN64</accession>
<reference evidence="1" key="1">
    <citation type="submission" date="2018-02" db="EMBL/GenBank/DDBJ databases">
        <title>Rhizophora mucronata_Transcriptome.</title>
        <authorList>
            <person name="Meera S.P."/>
            <person name="Sreeshan A."/>
            <person name="Augustine A."/>
        </authorList>
    </citation>
    <scope>NUCLEOTIDE SEQUENCE</scope>
    <source>
        <tissue evidence="1">Leaf</tissue>
    </source>
</reference>